<comment type="caution">
    <text evidence="1">The sequence shown here is derived from an EMBL/GenBank/DDBJ whole genome shotgun (WGS) entry which is preliminary data.</text>
</comment>
<name>A0ACC0H9Z4_9ERIC</name>
<evidence type="ECO:0000313" key="2">
    <source>
        <dbReference type="Proteomes" id="UP001060215"/>
    </source>
</evidence>
<sequence>MRMVGEVLSAVHLFDKMTENGVKGNVYTYGILINGLCKIHETSRRAEQAIPAFGMLILDLPNLDKYLHSNDNHIIAGALLGVGIVNWGMVSRMTVIPHWVLLLIRIDKEDSSVRIKKCNNGSGPCLCWCLKNEQESVEVTAEVSKTFNEKIRKYCDMTLLSCAYAGTGNVLKVQHLLGQCAQHLEKWRNPSGTSQCYGYIARQSHLYRYRSSKWLPAISLGLIGAGTNNARIAGMFLQAIFRVTTTKKLAFFFCVPNCPGSCTFGKRLVDSCSISF</sequence>
<gene>
    <name evidence="1" type="ORF">LOK49_LG07G02104</name>
</gene>
<dbReference type="Proteomes" id="UP001060215">
    <property type="component" value="Chromosome 7"/>
</dbReference>
<reference evidence="1 2" key="1">
    <citation type="journal article" date="2022" name="Plant J.">
        <title>Chromosome-level genome of Camellia lanceoleosa provides a valuable resource for understanding genome evolution and self-incompatibility.</title>
        <authorList>
            <person name="Gong W."/>
            <person name="Xiao S."/>
            <person name="Wang L."/>
            <person name="Liao Z."/>
            <person name="Chang Y."/>
            <person name="Mo W."/>
            <person name="Hu G."/>
            <person name="Li W."/>
            <person name="Zhao G."/>
            <person name="Zhu H."/>
            <person name="Hu X."/>
            <person name="Ji K."/>
            <person name="Xiang X."/>
            <person name="Song Q."/>
            <person name="Yuan D."/>
            <person name="Jin S."/>
            <person name="Zhang L."/>
        </authorList>
    </citation>
    <scope>NUCLEOTIDE SEQUENCE [LARGE SCALE GENOMIC DNA]</scope>
    <source>
        <strain evidence="1">SQ_2022a</strain>
    </source>
</reference>
<proteinExistence type="predicted"/>
<dbReference type="EMBL" id="CM045764">
    <property type="protein sequence ID" value="KAI8009240.1"/>
    <property type="molecule type" value="Genomic_DNA"/>
</dbReference>
<organism evidence="1 2">
    <name type="scientific">Camellia lanceoleosa</name>
    <dbReference type="NCBI Taxonomy" id="1840588"/>
    <lineage>
        <taxon>Eukaryota</taxon>
        <taxon>Viridiplantae</taxon>
        <taxon>Streptophyta</taxon>
        <taxon>Embryophyta</taxon>
        <taxon>Tracheophyta</taxon>
        <taxon>Spermatophyta</taxon>
        <taxon>Magnoliopsida</taxon>
        <taxon>eudicotyledons</taxon>
        <taxon>Gunneridae</taxon>
        <taxon>Pentapetalae</taxon>
        <taxon>asterids</taxon>
        <taxon>Ericales</taxon>
        <taxon>Theaceae</taxon>
        <taxon>Camellia</taxon>
    </lineage>
</organism>
<keyword evidence="2" id="KW-1185">Reference proteome</keyword>
<accession>A0ACC0H9Z4</accession>
<protein>
    <submittedName>
        <fullName evidence="1">Uncharacterized protein</fullName>
    </submittedName>
</protein>
<evidence type="ECO:0000313" key="1">
    <source>
        <dbReference type="EMBL" id="KAI8009240.1"/>
    </source>
</evidence>